<dbReference type="EnsemblMetazoa" id="XM_030973817">
    <property type="protein sequence ID" value="XP_030829677"/>
    <property type="gene ID" value="LOC582830"/>
</dbReference>
<dbReference type="AlphaFoldDB" id="A0A7M7N1T8"/>
<dbReference type="InterPro" id="IPR018392">
    <property type="entry name" value="LysM"/>
</dbReference>
<dbReference type="RefSeq" id="XP_030829677.1">
    <property type="nucleotide sequence ID" value="XM_030973817.1"/>
</dbReference>
<feature type="compositionally biased region" description="Polar residues" evidence="5">
    <location>
        <begin position="390"/>
        <end position="399"/>
    </location>
</feature>
<accession>A0A7M7N1T8</accession>
<evidence type="ECO:0000256" key="5">
    <source>
        <dbReference type="SAM" id="MobiDB-lite"/>
    </source>
</evidence>
<feature type="compositionally biased region" description="Acidic residues" evidence="5">
    <location>
        <begin position="480"/>
        <end position="491"/>
    </location>
</feature>
<dbReference type="SUPFAM" id="SSF54106">
    <property type="entry name" value="LysM domain"/>
    <property type="match status" value="1"/>
</dbReference>
<feature type="compositionally biased region" description="Basic and acidic residues" evidence="5">
    <location>
        <begin position="367"/>
        <end position="376"/>
    </location>
</feature>
<feature type="domain" description="LysM" evidence="6">
    <location>
        <begin position="72"/>
        <end position="115"/>
    </location>
</feature>
<dbReference type="EnsemblMetazoa" id="XM_030973818">
    <property type="protein sequence ID" value="XP_030829678"/>
    <property type="gene ID" value="LOC582830"/>
</dbReference>
<feature type="compositionally biased region" description="Basic and acidic residues" evidence="5">
    <location>
        <begin position="654"/>
        <end position="664"/>
    </location>
</feature>
<evidence type="ECO:0000256" key="3">
    <source>
        <dbReference type="ARBA" id="ARBA00023128"/>
    </source>
</evidence>
<feature type="region of interest" description="Disordered" evidence="5">
    <location>
        <begin position="654"/>
        <end position="703"/>
    </location>
</feature>
<feature type="region of interest" description="Disordered" evidence="5">
    <location>
        <begin position="1"/>
        <end position="66"/>
    </location>
</feature>
<feature type="compositionally biased region" description="Basic and acidic residues" evidence="5">
    <location>
        <begin position="556"/>
        <end position="594"/>
    </location>
</feature>
<feature type="compositionally biased region" description="Acidic residues" evidence="5">
    <location>
        <begin position="1"/>
        <end position="10"/>
    </location>
</feature>
<dbReference type="Proteomes" id="UP000007110">
    <property type="component" value="Unassembled WGS sequence"/>
</dbReference>
<dbReference type="Pfam" id="PF01476">
    <property type="entry name" value="LysM"/>
    <property type="match status" value="1"/>
</dbReference>
<dbReference type="InterPro" id="IPR006571">
    <property type="entry name" value="TLDc_dom"/>
</dbReference>
<feature type="region of interest" description="Disordered" evidence="5">
    <location>
        <begin position="341"/>
        <end position="611"/>
    </location>
</feature>
<evidence type="ECO:0000259" key="7">
    <source>
        <dbReference type="PROSITE" id="PS51886"/>
    </source>
</evidence>
<dbReference type="OrthoDB" id="26679at2759"/>
<feature type="compositionally biased region" description="Basic and acidic residues" evidence="5">
    <location>
        <begin position="184"/>
        <end position="193"/>
    </location>
</feature>
<name>A0A7M7N1T8_STRPU</name>
<reference evidence="8" key="2">
    <citation type="submission" date="2021-01" db="UniProtKB">
        <authorList>
            <consortium name="EnsemblMetazoa"/>
        </authorList>
    </citation>
    <scope>IDENTIFICATION</scope>
</reference>
<dbReference type="GO" id="GO:0006979">
    <property type="term" value="P:response to oxidative stress"/>
    <property type="evidence" value="ECO:0000318"/>
    <property type="project" value="GO_Central"/>
</dbReference>
<dbReference type="InterPro" id="IPR036779">
    <property type="entry name" value="LysM_dom_sf"/>
</dbReference>
<dbReference type="GO" id="GO:0005634">
    <property type="term" value="C:nucleus"/>
    <property type="evidence" value="ECO:0000318"/>
    <property type="project" value="GO_Central"/>
</dbReference>
<reference evidence="9" key="1">
    <citation type="submission" date="2015-02" db="EMBL/GenBank/DDBJ databases">
        <title>Genome sequencing for Strongylocentrotus purpuratus.</title>
        <authorList>
            <person name="Murali S."/>
            <person name="Liu Y."/>
            <person name="Vee V."/>
            <person name="English A."/>
            <person name="Wang M."/>
            <person name="Skinner E."/>
            <person name="Han Y."/>
            <person name="Muzny D.M."/>
            <person name="Worley K.C."/>
            <person name="Gibbs R.A."/>
        </authorList>
    </citation>
    <scope>NUCLEOTIDE SEQUENCE</scope>
</reference>
<dbReference type="PANTHER" id="PTHR23354">
    <property type="entry name" value="NUCLEOLAR PROTEIN 7/ESTROGEN RECEPTOR COACTIVATOR-RELATED"/>
    <property type="match status" value="1"/>
</dbReference>
<evidence type="ECO:0000313" key="9">
    <source>
        <dbReference type="Proteomes" id="UP000007110"/>
    </source>
</evidence>
<feature type="compositionally biased region" description="Basic and acidic residues" evidence="5">
    <location>
        <begin position="507"/>
        <end position="528"/>
    </location>
</feature>
<comment type="subcellular location">
    <subcellularLocation>
        <location evidence="1">Mitochondrion</location>
    </subcellularLocation>
</comment>
<dbReference type="Gene3D" id="3.10.350.10">
    <property type="entry name" value="LysM domain"/>
    <property type="match status" value="1"/>
</dbReference>
<feature type="compositionally biased region" description="Basic and acidic residues" evidence="5">
    <location>
        <begin position="536"/>
        <end position="548"/>
    </location>
</feature>
<evidence type="ECO:0000256" key="4">
    <source>
        <dbReference type="ARBA" id="ARBA00040604"/>
    </source>
</evidence>
<dbReference type="GeneID" id="582830"/>
<dbReference type="CDD" id="cd00118">
    <property type="entry name" value="LysM"/>
    <property type="match status" value="1"/>
</dbReference>
<protein>
    <recommendedName>
        <fullName evidence="4">Oxidation resistance protein 1</fullName>
    </recommendedName>
</protein>
<feature type="region of interest" description="Disordered" evidence="5">
    <location>
        <begin position="128"/>
        <end position="222"/>
    </location>
</feature>
<feature type="compositionally biased region" description="Basic and acidic residues" evidence="5">
    <location>
        <begin position="455"/>
        <end position="479"/>
    </location>
</feature>
<organism evidence="8 9">
    <name type="scientific">Strongylocentrotus purpuratus</name>
    <name type="common">Purple sea urchin</name>
    <dbReference type="NCBI Taxonomy" id="7668"/>
    <lineage>
        <taxon>Eukaryota</taxon>
        <taxon>Metazoa</taxon>
        <taxon>Echinodermata</taxon>
        <taxon>Eleutherozoa</taxon>
        <taxon>Echinozoa</taxon>
        <taxon>Echinoidea</taxon>
        <taxon>Euechinoidea</taxon>
        <taxon>Echinacea</taxon>
        <taxon>Camarodonta</taxon>
        <taxon>Echinidea</taxon>
        <taxon>Strongylocentrotidae</taxon>
        <taxon>Strongylocentrotus</taxon>
    </lineage>
</organism>
<dbReference type="RefSeq" id="XP_030829678.1">
    <property type="nucleotide sequence ID" value="XM_030973818.1"/>
</dbReference>
<evidence type="ECO:0000256" key="2">
    <source>
        <dbReference type="ARBA" id="ARBA00009540"/>
    </source>
</evidence>
<comment type="similarity">
    <text evidence="2">Belongs to the OXR1 family.</text>
</comment>
<dbReference type="GO" id="GO:0005739">
    <property type="term" value="C:mitochondrion"/>
    <property type="evidence" value="ECO:0007669"/>
    <property type="project" value="UniProtKB-SubCell"/>
</dbReference>
<dbReference type="OMA" id="THIEGVC"/>
<evidence type="ECO:0000259" key="6">
    <source>
        <dbReference type="PROSITE" id="PS51782"/>
    </source>
</evidence>
<dbReference type="Pfam" id="PF07534">
    <property type="entry name" value="TLD"/>
    <property type="match status" value="1"/>
</dbReference>
<dbReference type="PROSITE" id="PS51886">
    <property type="entry name" value="TLDC"/>
    <property type="match status" value="1"/>
</dbReference>
<dbReference type="FunCoup" id="A0A7M7N1T8">
    <property type="interactions" value="1686"/>
</dbReference>
<dbReference type="InParanoid" id="A0A7M7N1T8"/>
<feature type="compositionally biased region" description="Basic and acidic residues" evidence="5">
    <location>
        <begin position="348"/>
        <end position="358"/>
    </location>
</feature>
<keyword evidence="3" id="KW-0496">Mitochondrion</keyword>
<sequence>MTETVLEGEETLSSRLKDSYPYRGDGTGRSEPVTIRGIKIRSDSDVSDTESSSSKDGNSKRKSFFTQPQGTLEYKVMDRDTLDSIALSFDTSPSLLMRLNHRTSRMIFPGQVLYVPDPDAEVPFSPVLSSPTSPTAMDAPELPKTVDVPTVAMKPRDVPTVSQAPPPKKGRTGTGRSFSLRRSFTRDHSDQKSKSRPPLQKAQSLPQPGHAVRQKSVEWDSEDSRQYLKLDVKYITDGEGVVSGTMLVTPNAIMFDPNVSDPLVKDRGAGPYGVMTNMDMVLGASMYHDISAMNVTTESGSADKERPCCPVYVPEGANNSSQEGKNCVILAQDIRKRLTGCSNFSPEKSSDDHSKDTSQEAPEAEPSADKSERTEGGDEGDGAAPDNVTKLKTSNSENTQEPKESESVNDDDAQDEGFVGDSQCESQREQSDGEERVCPTSMGYERLQSPTENDQGTKRFSDHNGEDEQFSKAAKRTDNGSEEESGDTVEDSEGKEGAEGAGMSRMESQDSDKFLEPVDKEMDERLQEIEMLLNSSDDKIEDTCKGEEPGASPSETPDRANDSKSEAEASEKGPDTEHRTSVDDECPGKCKDPDNSQDATEQAEAEPKQNFVDFSSGLFETDCRKCSLVPDVKECIHVNDAETLQEIKEEGELMRQVSDERSPDGGDQDAVQVNGESNNNTPGAEDAPDGGIGEKPAAGIAVNKPPTRQLEYNRTNFREFLPKRAKSYEDPPLYLCLRTKKPMQKTFSARQEHRFRKNKVPEYWFAIPRVKADNLYAFFLQWSPDVYGKEVSPSELGFVVVEDSNEDEELELIEDFFKEPIHKDWEIISREEASKRRMTILECEMNLPLPELVGESNLLSNDHVRKLSKNLPPRTEGYSWVLVFSTAIHGYSLHSLYRNMATWESPILLILRDSEGHVFGALTSCALKVSDHYYGTGESFLYKFKDEELEMFRWTGENNFFMKGDLDCVCIGGGEGDFGLWLDGDLYHGRSHPTKTFGNETLSSKEDFIIADMEAFGFYM</sequence>
<dbReference type="PROSITE" id="PS51782">
    <property type="entry name" value="LYSM"/>
    <property type="match status" value="1"/>
</dbReference>
<feature type="compositionally biased region" description="Basic and acidic residues" evidence="5">
    <location>
        <begin position="426"/>
        <end position="437"/>
    </location>
</feature>
<dbReference type="EnsemblMetazoa" id="XM_030973819">
    <property type="protein sequence ID" value="XP_030829679"/>
    <property type="gene ID" value="LOC582830"/>
</dbReference>
<evidence type="ECO:0000313" key="8">
    <source>
        <dbReference type="EnsemblMetazoa" id="XP_030829679"/>
    </source>
</evidence>
<evidence type="ECO:0000256" key="1">
    <source>
        <dbReference type="ARBA" id="ARBA00004173"/>
    </source>
</evidence>
<dbReference type="SMART" id="SM00584">
    <property type="entry name" value="TLDc"/>
    <property type="match status" value="1"/>
</dbReference>
<proteinExistence type="inferred from homology"/>
<dbReference type="SMART" id="SM00257">
    <property type="entry name" value="LysM"/>
    <property type="match status" value="1"/>
</dbReference>
<feature type="domain" description="TLDc" evidence="7">
    <location>
        <begin position="857"/>
        <end position="1019"/>
    </location>
</feature>
<dbReference type="RefSeq" id="XP_030829679.1">
    <property type="nucleotide sequence ID" value="XM_030973819.1"/>
</dbReference>
<dbReference type="PANTHER" id="PTHR23354:SF62">
    <property type="entry name" value="MUSTARD, ISOFORM V"/>
    <property type="match status" value="1"/>
</dbReference>
<keyword evidence="9" id="KW-1185">Reference proteome</keyword>
<dbReference type="KEGG" id="spu:582830"/>